<evidence type="ECO:0000313" key="2">
    <source>
        <dbReference type="EMBL" id="RXI07429.1"/>
    </source>
</evidence>
<accession>A0A498KP09</accession>
<protein>
    <submittedName>
        <fullName evidence="3">Uncharacterized protein</fullName>
    </submittedName>
</protein>
<organism evidence="3 6">
    <name type="scientific">Malus domestica</name>
    <name type="common">Apple</name>
    <name type="synonym">Pyrus malus</name>
    <dbReference type="NCBI Taxonomy" id="3750"/>
    <lineage>
        <taxon>Eukaryota</taxon>
        <taxon>Viridiplantae</taxon>
        <taxon>Streptophyta</taxon>
        <taxon>Embryophyta</taxon>
        <taxon>Tracheophyta</taxon>
        <taxon>Spermatophyta</taxon>
        <taxon>Magnoliopsida</taxon>
        <taxon>eudicotyledons</taxon>
        <taxon>Gunneridae</taxon>
        <taxon>Pentapetalae</taxon>
        <taxon>rosids</taxon>
        <taxon>fabids</taxon>
        <taxon>Rosales</taxon>
        <taxon>Rosaceae</taxon>
        <taxon>Amygdaloideae</taxon>
        <taxon>Maleae</taxon>
        <taxon>Malus</taxon>
    </lineage>
</organism>
<dbReference type="EMBL" id="RDQH01000328">
    <property type="protein sequence ID" value="RXI07451.1"/>
    <property type="molecule type" value="Genomic_DNA"/>
</dbReference>
<dbReference type="Proteomes" id="UP000290289">
    <property type="component" value="Chromosome 2"/>
</dbReference>
<evidence type="ECO:0000313" key="5">
    <source>
        <dbReference type="EMBL" id="RXI07455.1"/>
    </source>
</evidence>
<keyword evidence="6" id="KW-1185">Reference proteome</keyword>
<name>A0A498KP09_MALDO</name>
<dbReference type="EMBL" id="RDQH01000328">
    <property type="protein sequence ID" value="RXI07442.1"/>
    <property type="molecule type" value="Genomic_DNA"/>
</dbReference>
<proteinExistence type="predicted"/>
<dbReference type="EMBL" id="RDQH01000328">
    <property type="protein sequence ID" value="RXI07455.1"/>
    <property type="molecule type" value="Genomic_DNA"/>
</dbReference>
<evidence type="ECO:0000313" key="4">
    <source>
        <dbReference type="EMBL" id="RXI07451.1"/>
    </source>
</evidence>
<dbReference type="AlphaFoldDB" id="A0A498KP09"/>
<evidence type="ECO:0000256" key="1">
    <source>
        <dbReference type="SAM" id="MobiDB-lite"/>
    </source>
</evidence>
<evidence type="ECO:0000313" key="3">
    <source>
        <dbReference type="EMBL" id="RXI07442.1"/>
    </source>
</evidence>
<dbReference type="EMBL" id="RDQH01000328">
    <property type="protein sequence ID" value="RXI07429.1"/>
    <property type="molecule type" value="Genomic_DNA"/>
</dbReference>
<comment type="caution">
    <text evidence="3">The sequence shown here is derived from an EMBL/GenBank/DDBJ whole genome shotgun (WGS) entry which is preliminary data.</text>
</comment>
<evidence type="ECO:0000313" key="6">
    <source>
        <dbReference type="Proteomes" id="UP000290289"/>
    </source>
</evidence>
<feature type="region of interest" description="Disordered" evidence="1">
    <location>
        <begin position="14"/>
        <end position="36"/>
    </location>
</feature>
<sequence length="124" mass="13643">MDVLSISSPTFIPTPTSKLSHSSRPKPTSYFPTSSPKTHFRLQVPGPRLLAPDFLSPSIKFSNIIPICLLLAPGSVLVRSNLDFDDGIGWAKVVQLLQLPKPCCPSRQCHFESLSGEHRLSMET</sequence>
<reference evidence="3 6" key="1">
    <citation type="submission" date="2018-10" db="EMBL/GenBank/DDBJ databases">
        <title>A high-quality apple genome assembly.</title>
        <authorList>
            <person name="Hu J."/>
        </authorList>
    </citation>
    <scope>NUCLEOTIDE SEQUENCE [LARGE SCALE GENOMIC DNA]</scope>
    <source>
        <strain evidence="6">cv. HFTH1</strain>
        <tissue evidence="3">Young leaf</tissue>
    </source>
</reference>
<gene>
    <name evidence="2" type="ORF">DVH24_026565</name>
    <name evidence="3" type="ORF">DVH24_027505</name>
    <name evidence="4" type="ORF">DVH24_034125</name>
    <name evidence="5" type="ORF">DVH24_034129</name>
</gene>